<evidence type="ECO:0000313" key="3">
    <source>
        <dbReference type="Proteomes" id="UP001374535"/>
    </source>
</evidence>
<protein>
    <submittedName>
        <fullName evidence="2">Uncharacterized protein</fullName>
    </submittedName>
</protein>
<gene>
    <name evidence="2" type="ORF">V8G54_010871</name>
</gene>
<evidence type="ECO:0000313" key="2">
    <source>
        <dbReference type="EMBL" id="WVZ17889.1"/>
    </source>
</evidence>
<name>A0AAQ3S3J1_VIGMU</name>
<feature type="region of interest" description="Disordered" evidence="1">
    <location>
        <begin position="150"/>
        <end position="179"/>
    </location>
</feature>
<evidence type="ECO:0000256" key="1">
    <source>
        <dbReference type="SAM" id="MobiDB-lite"/>
    </source>
</evidence>
<reference evidence="2 3" key="1">
    <citation type="journal article" date="2023" name="Life. Sci Alliance">
        <title>Evolutionary insights into 3D genome organization and epigenetic landscape of Vigna mungo.</title>
        <authorList>
            <person name="Junaid A."/>
            <person name="Singh B."/>
            <person name="Bhatia S."/>
        </authorList>
    </citation>
    <scope>NUCLEOTIDE SEQUENCE [LARGE SCALE GENOMIC DNA]</scope>
    <source>
        <strain evidence="2">Urdbean</strain>
    </source>
</reference>
<dbReference type="EMBL" id="CP144698">
    <property type="protein sequence ID" value="WVZ17889.1"/>
    <property type="molecule type" value="Genomic_DNA"/>
</dbReference>
<keyword evidence="3" id="KW-1185">Reference proteome</keyword>
<proteinExistence type="predicted"/>
<feature type="compositionally biased region" description="Acidic residues" evidence="1">
    <location>
        <begin position="117"/>
        <end position="126"/>
    </location>
</feature>
<sequence length="179" mass="20563">MKKELGLHSIVFGIAQSSSGKGRPLLAQLGLRLEEMAYEEEPGLHIRIHDMMGRWMPDVSLGVDHFFGYVRFTVTRLDEFEFVEESHMSSELYVWWTQPTPPYYRHRGGYSSFDGSDGSDDGDSEDSERTLTAPIYPIPLEENLESSIEDLHLWEEEESEEHKDEENDLPEISSQVSCC</sequence>
<feature type="compositionally biased region" description="Basic and acidic residues" evidence="1">
    <location>
        <begin position="150"/>
        <end position="165"/>
    </location>
</feature>
<accession>A0AAQ3S3J1</accession>
<dbReference type="Proteomes" id="UP001374535">
    <property type="component" value="Chromosome 3"/>
</dbReference>
<organism evidence="2 3">
    <name type="scientific">Vigna mungo</name>
    <name type="common">Black gram</name>
    <name type="synonym">Phaseolus mungo</name>
    <dbReference type="NCBI Taxonomy" id="3915"/>
    <lineage>
        <taxon>Eukaryota</taxon>
        <taxon>Viridiplantae</taxon>
        <taxon>Streptophyta</taxon>
        <taxon>Embryophyta</taxon>
        <taxon>Tracheophyta</taxon>
        <taxon>Spermatophyta</taxon>
        <taxon>Magnoliopsida</taxon>
        <taxon>eudicotyledons</taxon>
        <taxon>Gunneridae</taxon>
        <taxon>Pentapetalae</taxon>
        <taxon>rosids</taxon>
        <taxon>fabids</taxon>
        <taxon>Fabales</taxon>
        <taxon>Fabaceae</taxon>
        <taxon>Papilionoideae</taxon>
        <taxon>50 kb inversion clade</taxon>
        <taxon>NPAAA clade</taxon>
        <taxon>indigoferoid/millettioid clade</taxon>
        <taxon>Phaseoleae</taxon>
        <taxon>Vigna</taxon>
    </lineage>
</organism>
<feature type="region of interest" description="Disordered" evidence="1">
    <location>
        <begin position="107"/>
        <end position="136"/>
    </location>
</feature>
<dbReference type="AlphaFoldDB" id="A0AAQ3S3J1"/>